<dbReference type="Proteomes" id="UP000019260">
    <property type="component" value="Chromosome"/>
</dbReference>
<gene>
    <name evidence="2" type="ORF">P344_02160</name>
</gene>
<sequence>MYINIMLDEILIFLIIEIKSLPFFEKLMAQTINAKILLFLVIMVTLISTVIIYELRILINKLAFYQPIVENHNAFLTFV</sequence>
<dbReference type="OrthoDB" id="9979464at2"/>
<keyword evidence="1" id="KW-1133">Transmembrane helix</keyword>
<keyword evidence="1" id="KW-0472">Membrane</keyword>
<evidence type="ECO:0000313" key="3">
    <source>
        <dbReference type="Proteomes" id="UP000019260"/>
    </source>
</evidence>
<dbReference type="KEGG" id="smia:P344_02160"/>
<keyword evidence="3" id="KW-1185">Reference proteome</keyword>
<dbReference type="EMBL" id="CP006720">
    <property type="protein sequence ID" value="AHI57780.1"/>
    <property type="molecule type" value="Genomic_DNA"/>
</dbReference>
<organism evidence="2 3">
    <name type="scientific">Spiroplasma mirum ATCC 29335</name>
    <dbReference type="NCBI Taxonomy" id="838561"/>
    <lineage>
        <taxon>Bacteria</taxon>
        <taxon>Bacillati</taxon>
        <taxon>Mycoplasmatota</taxon>
        <taxon>Mollicutes</taxon>
        <taxon>Entomoplasmatales</taxon>
        <taxon>Spiroplasmataceae</taxon>
        <taxon>Spiroplasma</taxon>
    </lineage>
</organism>
<name>W0GKM6_9MOLU</name>
<evidence type="ECO:0000313" key="2">
    <source>
        <dbReference type="EMBL" id="AHI57780.1"/>
    </source>
</evidence>
<accession>W0GKM6</accession>
<reference evidence="2 3" key="1">
    <citation type="submission" date="2013-09" db="EMBL/GenBank/DDBJ databases">
        <title>Complete genome sequence of Spiroplasma mirum suckling mouse cataract agent.</title>
        <authorList>
            <person name="Landry C.A."/>
            <person name="Bastian F.O."/>
            <person name="Thune R.L."/>
        </authorList>
    </citation>
    <scope>NUCLEOTIDE SEQUENCE [LARGE SCALE GENOMIC DNA]</scope>
    <source>
        <strain evidence="2 3">SMCA</strain>
    </source>
</reference>
<protein>
    <submittedName>
        <fullName evidence="2">Uncharacterized protein</fullName>
    </submittedName>
</protein>
<dbReference type="AlphaFoldDB" id="W0GKM6"/>
<dbReference type="HOGENOM" id="CLU_2604298_0_0_14"/>
<dbReference type="KEGG" id="smir:SMM_0364"/>
<keyword evidence="1" id="KW-0812">Transmembrane</keyword>
<feature type="transmembrane region" description="Helical" evidence="1">
    <location>
        <begin position="36"/>
        <end position="59"/>
    </location>
</feature>
<dbReference type="PATRIC" id="fig|838561.3.peg.415"/>
<evidence type="ECO:0000256" key="1">
    <source>
        <dbReference type="SAM" id="Phobius"/>
    </source>
</evidence>
<dbReference type="RefSeq" id="WP_025317175.1">
    <property type="nucleotide sequence ID" value="NZ_CP002082.1"/>
</dbReference>
<proteinExistence type="predicted"/>